<dbReference type="EMBL" id="CP068053">
    <property type="protein sequence ID" value="QQT01504.1"/>
    <property type="molecule type" value="Genomic_DNA"/>
</dbReference>
<reference evidence="7 8" key="1">
    <citation type="submission" date="2021-01" db="EMBL/GenBank/DDBJ databases">
        <title>FDA dAtabase for Regulatory Grade micrObial Sequences (FDA-ARGOS): Supporting development and validation of Infectious Disease Dx tests.</title>
        <authorList>
            <person name="Nelson B."/>
            <person name="Plummer A."/>
            <person name="Tallon L."/>
            <person name="Sadzewicz L."/>
            <person name="Zhao X."/>
            <person name="Boylan J."/>
            <person name="Ott S."/>
            <person name="Bowen H."/>
            <person name="Vavikolanu K."/>
            <person name="Mehta A."/>
            <person name="Aluvathingal J."/>
            <person name="Nadendla S."/>
            <person name="Myers T."/>
            <person name="Yan Y."/>
            <person name="Sichtig H."/>
        </authorList>
    </citation>
    <scope>NUCLEOTIDE SEQUENCE [LARGE SCALE GENOMIC DNA]</scope>
    <source>
        <strain evidence="7 8">FDAARGOS_1161</strain>
    </source>
</reference>
<dbReference type="Proteomes" id="UP000595254">
    <property type="component" value="Chromosome"/>
</dbReference>
<dbReference type="GO" id="GO:0022627">
    <property type="term" value="C:cytosolic small ribosomal subunit"/>
    <property type="evidence" value="ECO:0007669"/>
    <property type="project" value="TreeGrafter"/>
</dbReference>
<dbReference type="FunFam" id="1.10.287.610:FF:000001">
    <property type="entry name" value="30S ribosomal protein S2"/>
    <property type="match status" value="1"/>
</dbReference>
<organism evidence="7 8">
    <name type="scientific">Peribacillus psychrosaccharolyticus</name>
    <name type="common">Bacillus psychrosaccharolyticus</name>
    <dbReference type="NCBI Taxonomy" id="1407"/>
    <lineage>
        <taxon>Bacteria</taxon>
        <taxon>Bacillati</taxon>
        <taxon>Bacillota</taxon>
        <taxon>Bacilli</taxon>
        <taxon>Bacillales</taxon>
        <taxon>Bacillaceae</taxon>
        <taxon>Peribacillus</taxon>
    </lineage>
</organism>
<dbReference type="SUPFAM" id="SSF52313">
    <property type="entry name" value="Ribosomal protein S2"/>
    <property type="match status" value="1"/>
</dbReference>
<dbReference type="PRINTS" id="PR00395">
    <property type="entry name" value="RIBOSOMALS2"/>
</dbReference>
<keyword evidence="8" id="KW-1185">Reference proteome</keyword>
<protein>
    <recommendedName>
        <fullName evidence="4 5">Small ribosomal subunit protein uS2</fullName>
    </recommendedName>
</protein>
<dbReference type="Gene3D" id="1.10.287.610">
    <property type="entry name" value="Helix hairpin bin"/>
    <property type="match status" value="1"/>
</dbReference>
<keyword evidence="3 5" id="KW-0687">Ribonucleoprotein</keyword>
<dbReference type="NCBIfam" id="TIGR01011">
    <property type="entry name" value="rpsB_bact"/>
    <property type="match status" value="1"/>
</dbReference>
<dbReference type="InterPro" id="IPR001865">
    <property type="entry name" value="Ribosomal_uS2"/>
</dbReference>
<dbReference type="Gene3D" id="3.40.50.10490">
    <property type="entry name" value="Glucose-6-phosphate isomerase like protein, domain 1"/>
    <property type="match status" value="1"/>
</dbReference>
<dbReference type="PROSITE" id="PS00963">
    <property type="entry name" value="RIBOSOMAL_S2_2"/>
    <property type="match status" value="1"/>
</dbReference>
<dbReference type="PROSITE" id="PS00962">
    <property type="entry name" value="RIBOSOMAL_S2_1"/>
    <property type="match status" value="1"/>
</dbReference>
<dbReference type="HAMAP" id="MF_00291_B">
    <property type="entry name" value="Ribosomal_uS2_B"/>
    <property type="match status" value="1"/>
</dbReference>
<dbReference type="GO" id="GO:0006412">
    <property type="term" value="P:translation"/>
    <property type="evidence" value="ECO:0007669"/>
    <property type="project" value="UniProtKB-UniRule"/>
</dbReference>
<dbReference type="PANTHER" id="PTHR12534:SF0">
    <property type="entry name" value="SMALL RIBOSOMAL SUBUNIT PROTEIN US2M"/>
    <property type="match status" value="1"/>
</dbReference>
<dbReference type="PANTHER" id="PTHR12534">
    <property type="entry name" value="30S RIBOSOMAL PROTEIN S2 PROKARYOTIC AND ORGANELLAR"/>
    <property type="match status" value="1"/>
</dbReference>
<evidence type="ECO:0000256" key="3">
    <source>
        <dbReference type="ARBA" id="ARBA00023274"/>
    </source>
</evidence>
<dbReference type="InterPro" id="IPR023591">
    <property type="entry name" value="Ribosomal_uS2_flav_dom_sf"/>
</dbReference>
<dbReference type="CDD" id="cd01425">
    <property type="entry name" value="RPS2"/>
    <property type="match status" value="1"/>
</dbReference>
<evidence type="ECO:0000256" key="2">
    <source>
        <dbReference type="ARBA" id="ARBA00022980"/>
    </source>
</evidence>
<dbReference type="RefSeq" id="WP_040373282.1">
    <property type="nucleotide sequence ID" value="NZ_CP068053.1"/>
</dbReference>
<dbReference type="GO" id="GO:0003735">
    <property type="term" value="F:structural constituent of ribosome"/>
    <property type="evidence" value="ECO:0007669"/>
    <property type="project" value="InterPro"/>
</dbReference>
<keyword evidence="2 5" id="KW-0689">Ribosomal protein</keyword>
<dbReference type="InterPro" id="IPR018130">
    <property type="entry name" value="Ribosomal_uS2_CS"/>
</dbReference>
<evidence type="ECO:0000313" key="7">
    <source>
        <dbReference type="EMBL" id="QQT01504.1"/>
    </source>
</evidence>
<sequence length="237" mass="26734">MSVISMKQLLEAGVHFGHQTRRWNPKMKKYIFTERNGIYIIDLQKTVKMVDVAYNFVKDIAANGGTVLFVGTKKQAQESVKDEAIRSGMFYVNQRWLGGTLTNFETIQKRIKRLKDIEKMEENGTFEVLPKKEVIQLKKELERLEKFLGGIKDMKSIPDAIFVIDPRKERIAVAEAHKLNIPLVGIVDTNCDPDEIDVIIPANDDAIRAVKLLTGKMADAILEAKQGEETAAETTTA</sequence>
<name>A0A974NP78_PERPY</name>
<evidence type="ECO:0000256" key="6">
    <source>
        <dbReference type="RuleBase" id="RU003631"/>
    </source>
</evidence>
<evidence type="ECO:0000313" key="8">
    <source>
        <dbReference type="Proteomes" id="UP000595254"/>
    </source>
</evidence>
<dbReference type="KEGG" id="ppsr:I6J18_06465"/>
<evidence type="ECO:0000256" key="5">
    <source>
        <dbReference type="HAMAP-Rule" id="MF_00291"/>
    </source>
</evidence>
<dbReference type="AlphaFoldDB" id="A0A974NP78"/>
<accession>A0A974NP78</accession>
<proteinExistence type="inferred from homology"/>
<evidence type="ECO:0000256" key="4">
    <source>
        <dbReference type="ARBA" id="ARBA00035256"/>
    </source>
</evidence>
<comment type="similarity">
    <text evidence="1 5 6">Belongs to the universal ribosomal protein uS2 family.</text>
</comment>
<dbReference type="Pfam" id="PF00318">
    <property type="entry name" value="Ribosomal_S2"/>
    <property type="match status" value="1"/>
</dbReference>
<gene>
    <name evidence="5 7" type="primary">rpsB</name>
    <name evidence="7" type="ORF">I6J18_06465</name>
</gene>
<dbReference type="InterPro" id="IPR005706">
    <property type="entry name" value="Ribosomal_uS2_bac/mit/plastid"/>
</dbReference>
<evidence type="ECO:0000256" key="1">
    <source>
        <dbReference type="ARBA" id="ARBA00006242"/>
    </source>
</evidence>